<dbReference type="PANTHER" id="PTHR18945">
    <property type="entry name" value="NEUROTRANSMITTER GATED ION CHANNEL"/>
    <property type="match status" value="1"/>
</dbReference>
<keyword evidence="2 5" id="KW-0812">Transmembrane</keyword>
<feature type="signal peptide" evidence="6">
    <location>
        <begin position="1"/>
        <end position="19"/>
    </location>
</feature>
<dbReference type="FunFam" id="2.70.170.10:FF:000030">
    <property type="entry name" value="AcetylCholine Receptor"/>
    <property type="match status" value="1"/>
</dbReference>
<feature type="transmembrane region" description="Helical" evidence="5">
    <location>
        <begin position="247"/>
        <end position="269"/>
    </location>
</feature>
<feature type="transmembrane region" description="Helical" evidence="5">
    <location>
        <begin position="276"/>
        <end position="294"/>
    </location>
</feature>
<evidence type="ECO:0000256" key="3">
    <source>
        <dbReference type="ARBA" id="ARBA00022989"/>
    </source>
</evidence>
<evidence type="ECO:0000256" key="5">
    <source>
        <dbReference type="SAM" id="Phobius"/>
    </source>
</evidence>
<evidence type="ECO:0000313" key="10">
    <source>
        <dbReference type="Proteomes" id="UP001516400"/>
    </source>
</evidence>
<dbReference type="AlphaFoldDB" id="A0ABD2MJB1"/>
<evidence type="ECO:0000256" key="6">
    <source>
        <dbReference type="SAM" id="SignalP"/>
    </source>
</evidence>
<comment type="caution">
    <text evidence="9">The sequence shown here is derived from an EMBL/GenBank/DDBJ whole genome shotgun (WGS) entry which is preliminary data.</text>
</comment>
<dbReference type="InterPro" id="IPR038050">
    <property type="entry name" value="Neuro_actylchol_rec"/>
</dbReference>
<proteinExistence type="predicted"/>
<evidence type="ECO:0000259" key="7">
    <source>
        <dbReference type="Pfam" id="PF02931"/>
    </source>
</evidence>
<feature type="domain" description="Neurotransmitter-gated ion-channel transmembrane" evidence="8">
    <location>
        <begin position="251"/>
        <end position="367"/>
    </location>
</feature>
<dbReference type="InterPro" id="IPR036719">
    <property type="entry name" value="Neuro-gated_channel_TM_sf"/>
</dbReference>
<keyword evidence="4 5" id="KW-0472">Membrane</keyword>
<dbReference type="Pfam" id="PF02931">
    <property type="entry name" value="Neur_chan_LBD"/>
    <property type="match status" value="1"/>
</dbReference>
<dbReference type="SUPFAM" id="SSF63712">
    <property type="entry name" value="Nicotinic receptor ligand binding domain-like"/>
    <property type="match status" value="1"/>
</dbReference>
<dbReference type="Proteomes" id="UP001516400">
    <property type="component" value="Unassembled WGS sequence"/>
</dbReference>
<organism evidence="9 10">
    <name type="scientific">Cryptolaemus montrouzieri</name>
    <dbReference type="NCBI Taxonomy" id="559131"/>
    <lineage>
        <taxon>Eukaryota</taxon>
        <taxon>Metazoa</taxon>
        <taxon>Ecdysozoa</taxon>
        <taxon>Arthropoda</taxon>
        <taxon>Hexapoda</taxon>
        <taxon>Insecta</taxon>
        <taxon>Pterygota</taxon>
        <taxon>Neoptera</taxon>
        <taxon>Endopterygota</taxon>
        <taxon>Coleoptera</taxon>
        <taxon>Polyphaga</taxon>
        <taxon>Cucujiformia</taxon>
        <taxon>Coccinelloidea</taxon>
        <taxon>Coccinellidae</taxon>
        <taxon>Scymninae</taxon>
        <taxon>Scymnini</taxon>
        <taxon>Cryptolaemus</taxon>
    </lineage>
</organism>
<evidence type="ECO:0000256" key="4">
    <source>
        <dbReference type="ARBA" id="ARBA00023136"/>
    </source>
</evidence>
<gene>
    <name evidence="9" type="ORF">HHI36_010608</name>
</gene>
<dbReference type="InterPro" id="IPR006201">
    <property type="entry name" value="Neur_channel"/>
</dbReference>
<evidence type="ECO:0000256" key="2">
    <source>
        <dbReference type="ARBA" id="ARBA00022692"/>
    </source>
</evidence>
<dbReference type="PRINTS" id="PR00252">
    <property type="entry name" value="NRIONCHANNEL"/>
</dbReference>
<feature type="chain" id="PRO_5044817934" evidence="6">
    <location>
        <begin position="20"/>
        <end position="390"/>
    </location>
</feature>
<evidence type="ECO:0000313" key="9">
    <source>
        <dbReference type="EMBL" id="KAL3266434.1"/>
    </source>
</evidence>
<dbReference type="Gene3D" id="2.70.170.10">
    <property type="entry name" value="Neurotransmitter-gated ion-channel ligand-binding domain"/>
    <property type="match status" value="1"/>
</dbReference>
<feature type="transmembrane region" description="Helical" evidence="5">
    <location>
        <begin position="306"/>
        <end position="331"/>
    </location>
</feature>
<keyword evidence="6" id="KW-0732">Signal</keyword>
<dbReference type="CDD" id="cd19051">
    <property type="entry name" value="LGIC_TM_cation"/>
    <property type="match status" value="1"/>
</dbReference>
<dbReference type="InterPro" id="IPR006029">
    <property type="entry name" value="Neurotrans-gated_channel_TM"/>
</dbReference>
<dbReference type="InterPro" id="IPR036734">
    <property type="entry name" value="Neur_chan_lig-bd_sf"/>
</dbReference>
<dbReference type="Pfam" id="PF02932">
    <property type="entry name" value="Neur_chan_memb"/>
    <property type="match status" value="1"/>
</dbReference>
<name>A0ABD2MJB1_9CUCU</name>
<dbReference type="Gene3D" id="1.20.58.390">
    <property type="entry name" value="Neurotransmitter-gated ion-channel transmembrane domain"/>
    <property type="match status" value="1"/>
</dbReference>
<dbReference type="GO" id="GO:0016020">
    <property type="term" value="C:membrane"/>
    <property type="evidence" value="ECO:0007669"/>
    <property type="project" value="UniProtKB-SubCell"/>
</dbReference>
<dbReference type="SUPFAM" id="SSF90112">
    <property type="entry name" value="Neurotransmitter-gated ion-channel transmembrane pore"/>
    <property type="match status" value="1"/>
</dbReference>
<evidence type="ECO:0000256" key="1">
    <source>
        <dbReference type="ARBA" id="ARBA00004141"/>
    </source>
</evidence>
<dbReference type="InterPro" id="IPR006202">
    <property type="entry name" value="Neur_chan_lig-bd"/>
</dbReference>
<accession>A0ABD2MJB1</accession>
<reference evidence="9 10" key="1">
    <citation type="journal article" date="2021" name="BMC Biol.">
        <title>Horizontally acquired antibacterial genes associated with adaptive radiation of ladybird beetles.</title>
        <authorList>
            <person name="Li H.S."/>
            <person name="Tang X.F."/>
            <person name="Huang Y.H."/>
            <person name="Xu Z.Y."/>
            <person name="Chen M.L."/>
            <person name="Du X.Y."/>
            <person name="Qiu B.Y."/>
            <person name="Chen P.T."/>
            <person name="Zhang W."/>
            <person name="Slipinski A."/>
            <person name="Escalona H.E."/>
            <person name="Waterhouse R.M."/>
            <person name="Zwick A."/>
            <person name="Pang H."/>
        </authorList>
    </citation>
    <scope>NUCLEOTIDE SEQUENCE [LARGE SCALE GENOMIC DNA]</scope>
    <source>
        <strain evidence="9">SYSU2018</strain>
    </source>
</reference>
<evidence type="ECO:0000259" key="8">
    <source>
        <dbReference type="Pfam" id="PF02932"/>
    </source>
</evidence>
<dbReference type="EMBL" id="JABFTP020000001">
    <property type="protein sequence ID" value="KAL3266434.1"/>
    <property type="molecule type" value="Genomic_DNA"/>
</dbReference>
<protein>
    <submittedName>
        <fullName evidence="9">Uncharacterized protein</fullName>
    </submittedName>
</protein>
<keyword evidence="10" id="KW-1185">Reference proteome</keyword>
<comment type="subcellular location">
    <subcellularLocation>
        <location evidence="1">Membrane</location>
        <topology evidence="1">Multi-pass membrane protein</topology>
    </subcellularLocation>
</comment>
<feature type="domain" description="Neurotransmitter-gated ion-channel ligand-binding" evidence="7">
    <location>
        <begin position="38"/>
        <end position="243"/>
    </location>
</feature>
<keyword evidence="3 5" id="KW-1133">Transmembrane helix</keyword>
<dbReference type="CDD" id="cd18997">
    <property type="entry name" value="LGIC_ECD_nAChR"/>
    <property type="match status" value="1"/>
</dbReference>
<sequence length="390" mass="44735">MQSLTIVSLLFVFFVEVFGGFTTTKVGPQPIWNATHTDKLRQDLLLNYDKFARPTQHYNQTIVKFGMTLRHFDLNEFKSQLTVHAWIRMVWTDEKLKWNPEDYGGLSVVRLADHEIWQPDLFLYNSATSTAVGHYANTHFLVYENGEVLWVPPCQFTILCDLNLKYWPFDEQTCQMGFGSWTYSGDLIDLELYDNQSTIEQELIIESNEWKVLDTAIYKTTLYYKCCPEPYVKINANVTIARRSPSYRAVIITPAFAIIVLILATFWLPPNAGEKIILNGCIAVIISMFLLYFTQKIPAMGSHTSLIMIFYSNCFYIVCCTMIGSVVVLWISKTKHTSPVPWTIKKPLTGTLGKWLGLNVYIQQQEKKALSCFIFADLTLKTPNVLVSVC</sequence>